<feature type="compositionally biased region" description="Polar residues" evidence="1">
    <location>
        <begin position="12"/>
        <end position="21"/>
    </location>
</feature>
<evidence type="ECO:0000313" key="2">
    <source>
        <dbReference type="EMBL" id="JAD39936.1"/>
    </source>
</evidence>
<organism evidence="2">
    <name type="scientific">Arundo donax</name>
    <name type="common">Giant reed</name>
    <name type="synonym">Donax arundinaceus</name>
    <dbReference type="NCBI Taxonomy" id="35708"/>
    <lineage>
        <taxon>Eukaryota</taxon>
        <taxon>Viridiplantae</taxon>
        <taxon>Streptophyta</taxon>
        <taxon>Embryophyta</taxon>
        <taxon>Tracheophyta</taxon>
        <taxon>Spermatophyta</taxon>
        <taxon>Magnoliopsida</taxon>
        <taxon>Liliopsida</taxon>
        <taxon>Poales</taxon>
        <taxon>Poaceae</taxon>
        <taxon>PACMAD clade</taxon>
        <taxon>Arundinoideae</taxon>
        <taxon>Arundineae</taxon>
        <taxon>Arundo</taxon>
    </lineage>
</organism>
<dbReference type="EMBL" id="GBRH01257959">
    <property type="protein sequence ID" value="JAD39936.1"/>
    <property type="molecule type" value="Transcribed_RNA"/>
</dbReference>
<protein>
    <submittedName>
        <fullName evidence="2">Uncharacterized protein</fullName>
    </submittedName>
</protein>
<evidence type="ECO:0000256" key="1">
    <source>
        <dbReference type="SAM" id="MobiDB-lite"/>
    </source>
</evidence>
<reference evidence="2" key="2">
    <citation type="journal article" date="2015" name="Data Brief">
        <title>Shoot transcriptome of the giant reed, Arundo donax.</title>
        <authorList>
            <person name="Barrero R.A."/>
            <person name="Guerrero F.D."/>
            <person name="Moolhuijzen P."/>
            <person name="Goolsby J.A."/>
            <person name="Tidwell J."/>
            <person name="Bellgard S.E."/>
            <person name="Bellgard M.I."/>
        </authorList>
    </citation>
    <scope>NUCLEOTIDE SEQUENCE</scope>
    <source>
        <tissue evidence="2">Shoot tissue taken approximately 20 cm above the soil surface</tissue>
    </source>
</reference>
<accession>A0A0A8ZMA7</accession>
<sequence length="99" mass="10848">MHVARLDFSVPPNLTSKDTASSRFPRARGRCCCVRTDGGGRCAEFHDEMRRCIMAAVAIVAASRMAESRLQHCCAACEGGERGSCGGESTWWVLQVPWE</sequence>
<dbReference type="AlphaFoldDB" id="A0A0A8ZMA7"/>
<reference evidence="2" key="1">
    <citation type="submission" date="2014-09" db="EMBL/GenBank/DDBJ databases">
        <authorList>
            <person name="Magalhaes I.L.F."/>
            <person name="Oliveira U."/>
            <person name="Santos F.R."/>
            <person name="Vidigal T.H.D.A."/>
            <person name="Brescovit A.D."/>
            <person name="Santos A.J."/>
        </authorList>
    </citation>
    <scope>NUCLEOTIDE SEQUENCE</scope>
    <source>
        <tissue evidence="2">Shoot tissue taken approximately 20 cm above the soil surface</tissue>
    </source>
</reference>
<name>A0A0A8ZMA7_ARUDO</name>
<feature type="region of interest" description="Disordered" evidence="1">
    <location>
        <begin position="1"/>
        <end position="21"/>
    </location>
</feature>
<proteinExistence type="predicted"/>